<dbReference type="SUPFAM" id="SSF46689">
    <property type="entry name" value="Homeodomain-like"/>
    <property type="match status" value="2"/>
</dbReference>
<dbReference type="EMBL" id="CCSB01000001">
    <property type="protein sequence ID" value="CDZ76575.1"/>
    <property type="molecule type" value="Genomic_DNA"/>
</dbReference>
<dbReference type="SMART" id="SM00342">
    <property type="entry name" value="HTH_ARAC"/>
    <property type="match status" value="1"/>
</dbReference>
<dbReference type="OrthoDB" id="9809338at2"/>
<dbReference type="InterPro" id="IPR018060">
    <property type="entry name" value="HTH_AraC"/>
</dbReference>
<dbReference type="Proteomes" id="UP000044071">
    <property type="component" value="Unassembled WGS sequence"/>
</dbReference>
<evidence type="ECO:0000256" key="2">
    <source>
        <dbReference type="ARBA" id="ARBA00023125"/>
    </source>
</evidence>
<accession>A0A078KQB7</accession>
<dbReference type="RefSeq" id="WP_043873083.1">
    <property type="nucleotide sequence ID" value="NZ_CCVW01000001.1"/>
</dbReference>
<evidence type="ECO:0000256" key="3">
    <source>
        <dbReference type="ARBA" id="ARBA00023163"/>
    </source>
</evidence>
<reference evidence="5 6" key="1">
    <citation type="submission" date="2014-06" db="EMBL/GenBank/DDBJ databases">
        <authorList>
            <person name="Urmite Genomes Urmite Genomes"/>
        </authorList>
    </citation>
    <scope>NUCLEOTIDE SEQUENCE [LARGE SCALE GENOMIC DNA]</scope>
</reference>
<feature type="domain" description="HTH araC/xylS-type" evidence="4">
    <location>
        <begin position="157"/>
        <end position="256"/>
    </location>
</feature>
<evidence type="ECO:0000256" key="1">
    <source>
        <dbReference type="ARBA" id="ARBA00023015"/>
    </source>
</evidence>
<dbReference type="PROSITE" id="PS01124">
    <property type="entry name" value="HTH_ARAC_FAMILY_2"/>
    <property type="match status" value="1"/>
</dbReference>
<keyword evidence="1" id="KW-0805">Transcription regulation</keyword>
<dbReference type="InterPro" id="IPR050204">
    <property type="entry name" value="AraC_XylS_family_regulators"/>
</dbReference>
<sequence length="256" mass="29339">MNNPIAIHPLLSPYIKEIVVISQHTLSPYTVYPGLYPVIGLQYEGKLAQVNKDRETSPLTWMGITGLLTSYKEFKALSPSTKTVLVKLYPWGIPKFFKEPANLLSNQSLGLNELINEEKMNRLEEKIASADSLSSMINSIQAFFIELYEANSNYEAERRITRLSQELSLNPDKSTIEEIARHYGYSKRSLERHFLSTIGLSPKKFMRSARFQLVLSKLEAGASWSTIANDLNYYDQAHYIKEFREFSGLTPQQFRK</sequence>
<dbReference type="PANTHER" id="PTHR46796">
    <property type="entry name" value="HTH-TYPE TRANSCRIPTIONAL ACTIVATOR RHAS-RELATED"/>
    <property type="match status" value="1"/>
</dbReference>
<evidence type="ECO:0000313" key="5">
    <source>
        <dbReference type="EMBL" id="CDZ76575.1"/>
    </source>
</evidence>
<name>A0A078KQB7_9GAMM</name>
<organism evidence="5 6">
    <name type="scientific">Legionella massiliensis</name>
    <dbReference type="NCBI Taxonomy" id="1034943"/>
    <lineage>
        <taxon>Bacteria</taxon>
        <taxon>Pseudomonadati</taxon>
        <taxon>Pseudomonadota</taxon>
        <taxon>Gammaproteobacteria</taxon>
        <taxon>Legionellales</taxon>
        <taxon>Legionellaceae</taxon>
        <taxon>Legionella</taxon>
    </lineage>
</organism>
<keyword evidence="2" id="KW-0238">DNA-binding</keyword>
<dbReference type="InterPro" id="IPR009057">
    <property type="entry name" value="Homeodomain-like_sf"/>
</dbReference>
<keyword evidence="3" id="KW-0804">Transcription</keyword>
<evidence type="ECO:0000259" key="4">
    <source>
        <dbReference type="PROSITE" id="PS01124"/>
    </source>
</evidence>
<keyword evidence="6" id="KW-1185">Reference proteome</keyword>
<dbReference type="STRING" id="1034943.BN59_00849"/>
<dbReference type="Gene3D" id="1.10.10.60">
    <property type="entry name" value="Homeodomain-like"/>
    <property type="match status" value="1"/>
</dbReference>
<protein>
    <submittedName>
        <fullName evidence="5">HTH-type transcriptional repressor of iron proteins A</fullName>
    </submittedName>
</protein>
<dbReference type="PANTHER" id="PTHR46796:SF13">
    <property type="entry name" value="HTH-TYPE TRANSCRIPTIONAL ACTIVATOR RHAS"/>
    <property type="match status" value="1"/>
</dbReference>
<dbReference type="eggNOG" id="COG2207">
    <property type="taxonomic scope" value="Bacteria"/>
</dbReference>
<gene>
    <name evidence="5" type="primary">ripA</name>
    <name evidence="5" type="ORF">BN59_00849</name>
</gene>
<dbReference type="PROSITE" id="PS00041">
    <property type="entry name" value="HTH_ARAC_FAMILY_1"/>
    <property type="match status" value="1"/>
</dbReference>
<dbReference type="AlphaFoldDB" id="A0A078KQB7"/>
<evidence type="ECO:0000313" key="6">
    <source>
        <dbReference type="Proteomes" id="UP000044071"/>
    </source>
</evidence>
<proteinExistence type="predicted"/>
<dbReference type="GO" id="GO:0003700">
    <property type="term" value="F:DNA-binding transcription factor activity"/>
    <property type="evidence" value="ECO:0007669"/>
    <property type="project" value="InterPro"/>
</dbReference>
<dbReference type="GO" id="GO:0043565">
    <property type="term" value="F:sequence-specific DNA binding"/>
    <property type="evidence" value="ECO:0007669"/>
    <property type="project" value="InterPro"/>
</dbReference>
<dbReference type="InterPro" id="IPR018062">
    <property type="entry name" value="HTH_AraC-typ_CS"/>
</dbReference>
<dbReference type="Pfam" id="PF12833">
    <property type="entry name" value="HTH_18"/>
    <property type="match status" value="1"/>
</dbReference>